<evidence type="ECO:0000256" key="6">
    <source>
        <dbReference type="ARBA" id="ARBA00023242"/>
    </source>
</evidence>
<evidence type="ECO:0000256" key="3">
    <source>
        <dbReference type="ARBA" id="ARBA00022902"/>
    </source>
</evidence>
<sequence>MAPRGNGGASGSLFTAYRGPEMPLHHQYGPPPTTTYTPNPHFTYSPRYSVSPMATSLDPSSRSAMVYPANPQGARKQRRERTTFTRAQLDILEALFQKTRYPDIFMREEVANQIRLAESRVQVWFKNRRAKCRQQAQNQNGSSKNRSTKKQVSKSPPAQVPSCSSPSTSQSQASPASGDSSPSIPIQPIPPRNLQYSPTTHSDTYVLPNITTSCMQKLESPTYQYNCPAAAATTYNTNGYFHHQNSPYSSLHYDSSPFYNPSYQPLTSSHNRGDMYNAYSALPPPRNDYLVDDSKPHLKFESL</sequence>
<keyword evidence="6 7" id="KW-0539">Nucleus</keyword>
<dbReference type="GO" id="GO:0000978">
    <property type="term" value="F:RNA polymerase II cis-regulatory region sequence-specific DNA binding"/>
    <property type="evidence" value="ECO:0007669"/>
    <property type="project" value="TreeGrafter"/>
</dbReference>
<dbReference type="InterPro" id="IPR001356">
    <property type="entry name" value="HD"/>
</dbReference>
<reference evidence="11" key="1">
    <citation type="journal article" date="2003" name="Development">
        <title>Early patterning of the spider embryo: a cluster of mesenchymal cells at the cumulus produces Dpp signals received by germ disc epithelial cells.</title>
        <authorList>
            <person name="Akiyama-Oda Y."/>
            <person name="Oda H."/>
        </authorList>
    </citation>
    <scope>NUCLEOTIDE SEQUENCE</scope>
</reference>
<dbReference type="GeneID" id="107457189"/>
<feature type="region of interest" description="Disordered" evidence="9">
    <location>
        <begin position="53"/>
        <end position="82"/>
    </location>
</feature>
<name>Q869A2_PARTP</name>
<dbReference type="CDD" id="cd00086">
    <property type="entry name" value="homeodomain"/>
    <property type="match status" value="1"/>
</dbReference>
<keyword evidence="3" id="KW-0524">Neurogenesis</keyword>
<feature type="compositionally biased region" description="Low complexity" evidence="9">
    <location>
        <begin position="160"/>
        <end position="184"/>
    </location>
</feature>
<comment type="subcellular location">
    <subcellularLocation>
        <location evidence="1 7 8">Nucleus</location>
    </subcellularLocation>
</comment>
<feature type="region of interest" description="Disordered" evidence="9">
    <location>
        <begin position="1"/>
        <end position="41"/>
    </location>
</feature>
<evidence type="ECO:0000256" key="8">
    <source>
        <dbReference type="RuleBase" id="RU000682"/>
    </source>
</evidence>
<accession>Q869A2</accession>
<dbReference type="RefSeq" id="NP_001310768.1">
    <property type="nucleotide sequence ID" value="NM_001323839.1"/>
</dbReference>
<evidence type="ECO:0000256" key="2">
    <source>
        <dbReference type="ARBA" id="ARBA00022473"/>
    </source>
</evidence>
<dbReference type="FunFam" id="1.10.10.60:FF:000068">
    <property type="entry name" value="Orthodenticle homeobox 1"/>
    <property type="match status" value="1"/>
</dbReference>
<proteinExistence type="evidence at transcript level"/>
<dbReference type="PROSITE" id="PS50071">
    <property type="entry name" value="HOMEOBOX_2"/>
    <property type="match status" value="1"/>
</dbReference>
<evidence type="ECO:0000256" key="7">
    <source>
        <dbReference type="PROSITE-ProRule" id="PRU00108"/>
    </source>
</evidence>
<dbReference type="Pfam" id="PF00046">
    <property type="entry name" value="Homeodomain"/>
    <property type="match status" value="1"/>
</dbReference>
<dbReference type="OMA" id="SANSCMQ"/>
<dbReference type="GO" id="GO:0000981">
    <property type="term" value="F:DNA-binding transcription factor activity, RNA polymerase II-specific"/>
    <property type="evidence" value="ECO:0007669"/>
    <property type="project" value="InterPro"/>
</dbReference>
<evidence type="ECO:0000256" key="1">
    <source>
        <dbReference type="ARBA" id="ARBA00004123"/>
    </source>
</evidence>
<dbReference type="Gene3D" id="1.10.10.60">
    <property type="entry name" value="Homeodomain-like"/>
    <property type="match status" value="1"/>
</dbReference>
<dbReference type="SUPFAM" id="SSF46689">
    <property type="entry name" value="Homeodomain-like"/>
    <property type="match status" value="1"/>
</dbReference>
<evidence type="ECO:0000256" key="5">
    <source>
        <dbReference type="ARBA" id="ARBA00023155"/>
    </source>
</evidence>
<dbReference type="InterPro" id="IPR017970">
    <property type="entry name" value="Homeobox_CS"/>
</dbReference>
<keyword evidence="4 7" id="KW-0238">DNA-binding</keyword>
<feature type="compositionally biased region" description="Polar residues" evidence="9">
    <location>
        <begin position="53"/>
        <end position="63"/>
    </location>
</feature>
<feature type="compositionally biased region" description="Gly residues" evidence="9">
    <location>
        <begin position="1"/>
        <end position="10"/>
    </location>
</feature>
<feature type="region of interest" description="Disordered" evidence="9">
    <location>
        <begin position="132"/>
        <end position="200"/>
    </location>
</feature>
<protein>
    <submittedName>
        <fullName evidence="11">Orthodenticle</fullName>
    </submittedName>
</protein>
<keyword evidence="2" id="KW-0217">Developmental protein</keyword>
<dbReference type="OrthoDB" id="6159439at2759"/>
<dbReference type="KEGG" id="ptep:107457189"/>
<feature type="DNA-binding region" description="Homeobox" evidence="7">
    <location>
        <begin position="77"/>
        <end position="136"/>
    </location>
</feature>
<dbReference type="GO" id="GO:0005634">
    <property type="term" value="C:nucleus"/>
    <property type="evidence" value="ECO:0007669"/>
    <property type="project" value="UniProtKB-SubCell"/>
</dbReference>
<dbReference type="PANTHER" id="PTHR45793">
    <property type="entry name" value="HOMEOBOX PROTEIN"/>
    <property type="match status" value="1"/>
</dbReference>
<feature type="compositionally biased region" description="Polar residues" evidence="9">
    <location>
        <begin position="134"/>
        <end position="145"/>
    </location>
</feature>
<evidence type="ECO:0000256" key="4">
    <source>
        <dbReference type="ARBA" id="ARBA00023125"/>
    </source>
</evidence>
<evidence type="ECO:0000313" key="11">
    <source>
        <dbReference type="EMBL" id="BAC24089.1"/>
    </source>
</evidence>
<dbReference type="SMART" id="SM00389">
    <property type="entry name" value="HOX"/>
    <property type="match status" value="1"/>
</dbReference>
<dbReference type="PROSITE" id="PS00027">
    <property type="entry name" value="HOMEOBOX_1"/>
    <property type="match status" value="1"/>
</dbReference>
<dbReference type="PANTHER" id="PTHR45793:SF5">
    <property type="entry name" value="HOMEOTIC PROTEIN OCELLILESS"/>
    <property type="match status" value="1"/>
</dbReference>
<keyword evidence="5 7" id="KW-0371">Homeobox</keyword>
<dbReference type="GO" id="GO:0045944">
    <property type="term" value="P:positive regulation of transcription by RNA polymerase II"/>
    <property type="evidence" value="ECO:0007669"/>
    <property type="project" value="UniProtKB-ARBA"/>
</dbReference>
<gene>
    <name evidence="11" type="primary">At.otd</name>
</gene>
<evidence type="ECO:0000256" key="9">
    <source>
        <dbReference type="SAM" id="MobiDB-lite"/>
    </source>
</evidence>
<dbReference type="AlphaFoldDB" id="Q869A2"/>
<dbReference type="GO" id="GO:0007399">
    <property type="term" value="P:nervous system development"/>
    <property type="evidence" value="ECO:0007669"/>
    <property type="project" value="UniProtKB-KW"/>
</dbReference>
<dbReference type="InterPro" id="IPR009057">
    <property type="entry name" value="Homeodomain-like_sf"/>
</dbReference>
<feature type="domain" description="Homeobox" evidence="10">
    <location>
        <begin position="75"/>
        <end position="135"/>
    </location>
</feature>
<evidence type="ECO:0000259" key="10">
    <source>
        <dbReference type="PROSITE" id="PS50071"/>
    </source>
</evidence>
<organism evidence="11">
    <name type="scientific">Parasteatoda tepidariorum</name>
    <name type="common">Common house spider</name>
    <name type="synonym">Achaearanea tepidariorum</name>
    <dbReference type="NCBI Taxonomy" id="114398"/>
    <lineage>
        <taxon>Eukaryota</taxon>
        <taxon>Metazoa</taxon>
        <taxon>Ecdysozoa</taxon>
        <taxon>Arthropoda</taxon>
        <taxon>Chelicerata</taxon>
        <taxon>Arachnida</taxon>
        <taxon>Araneae</taxon>
        <taxon>Araneomorphae</taxon>
        <taxon>Entelegynae</taxon>
        <taxon>Araneoidea</taxon>
        <taxon>Theridiidae</taxon>
        <taxon>Parasteatoda</taxon>
    </lineage>
</organism>
<dbReference type="EMBL" id="AB096074">
    <property type="protein sequence ID" value="BAC24089.1"/>
    <property type="molecule type" value="mRNA"/>
</dbReference>